<dbReference type="EMBL" id="CP020370">
    <property type="protein sequence ID" value="AUB81348.1"/>
    <property type="molecule type" value="Genomic_DNA"/>
</dbReference>
<dbReference type="Pfam" id="PF13527">
    <property type="entry name" value="Acetyltransf_9"/>
    <property type="match status" value="1"/>
</dbReference>
<evidence type="ECO:0000313" key="1">
    <source>
        <dbReference type="EMBL" id="AUB81348.1"/>
    </source>
</evidence>
<dbReference type="Gene3D" id="3.40.630.30">
    <property type="match status" value="1"/>
</dbReference>
<dbReference type="Proteomes" id="UP000232638">
    <property type="component" value="Chromosome"/>
</dbReference>
<sequence length="357" mass="39167">MIEIRPATDADRPQIIARIAEVFGPEPAARAERLWDWQWHQDPRLPTPGYRGIVAAWRGEIIGNLGTIPAGLHIGGEPVNACWLVDVLVHWGLTRQALKEHRRQAPTAGPDLSRGIAAALFEHPAASRIQFGKHISDPMTTILERVGFTAAAGSGSMHRRVSLRHTLQRSLGVPLGRLLGAAADLGLPLGPRPRLPLEVLEGGFDGRFDRLWEEVRGQYPAICRRDAATLNWRYRRHPLNDYQVITVGNRERLRGYCVLLTYDKGRRRWAKLVDLLTAPRDPAALRALIGGALYRLRAQRAERVETFACGDGIAACLGSMGFGPRLTKSGRAQPLLIRALPSAGAGLYVTQGDGDGG</sequence>
<keyword evidence="2" id="KW-1185">Reference proteome</keyword>
<dbReference type="OrthoDB" id="8542820at2"/>
<dbReference type="InterPro" id="IPR016181">
    <property type="entry name" value="Acyl_CoA_acyltransferase"/>
</dbReference>
<dbReference type="KEGG" id="tsy:THSYN_10560"/>
<dbReference type="RefSeq" id="WP_100919121.1">
    <property type="nucleotide sequence ID" value="NZ_CP020370.1"/>
</dbReference>
<dbReference type="AlphaFoldDB" id="A0A2K8U6W5"/>
<dbReference type="SUPFAM" id="SSF55729">
    <property type="entry name" value="Acyl-CoA N-acyltransferases (Nat)"/>
    <property type="match status" value="1"/>
</dbReference>
<reference evidence="1 2" key="1">
    <citation type="submission" date="2017-03" db="EMBL/GenBank/DDBJ databases">
        <title>Complete genome sequence of Candidatus 'Thiodictyon syntrophicum' sp. nov. strain Cad16T, a photolithoautotroph purple sulfur bacterium isolated from an alpine meromictic lake.</title>
        <authorList>
            <person name="Luedin S.M."/>
            <person name="Pothier J.F."/>
            <person name="Danza F."/>
            <person name="Storelli N."/>
            <person name="Wittwer M."/>
            <person name="Tonolla M."/>
        </authorList>
    </citation>
    <scope>NUCLEOTIDE SEQUENCE [LARGE SCALE GENOMIC DNA]</scope>
    <source>
        <strain evidence="1 2">Cad16T</strain>
    </source>
</reference>
<organism evidence="1 2">
    <name type="scientific">Candidatus Thiodictyon syntrophicum</name>
    <dbReference type="NCBI Taxonomy" id="1166950"/>
    <lineage>
        <taxon>Bacteria</taxon>
        <taxon>Pseudomonadati</taxon>
        <taxon>Pseudomonadota</taxon>
        <taxon>Gammaproteobacteria</taxon>
        <taxon>Chromatiales</taxon>
        <taxon>Chromatiaceae</taxon>
        <taxon>Thiodictyon</taxon>
    </lineage>
</organism>
<gene>
    <name evidence="1" type="ORF">THSYN_10560</name>
</gene>
<proteinExistence type="predicted"/>
<accession>A0A2K8U6W5</accession>
<protein>
    <submittedName>
        <fullName evidence="1">Uncharacterized protein</fullName>
    </submittedName>
</protein>
<evidence type="ECO:0000313" key="2">
    <source>
        <dbReference type="Proteomes" id="UP000232638"/>
    </source>
</evidence>
<name>A0A2K8U6W5_9GAMM</name>